<dbReference type="AlphaFoldDB" id="A0A1Q3CX08"/>
<dbReference type="CDD" id="cd00303">
    <property type="entry name" value="retropepsin_like"/>
    <property type="match status" value="1"/>
</dbReference>
<evidence type="ECO:0000256" key="2">
    <source>
        <dbReference type="SAM" id="MobiDB-lite"/>
    </source>
</evidence>
<reference evidence="5" key="1">
    <citation type="submission" date="2016-04" db="EMBL/GenBank/DDBJ databases">
        <title>Cephalotus genome sequencing.</title>
        <authorList>
            <person name="Fukushima K."/>
            <person name="Hasebe M."/>
            <person name="Fang X."/>
        </authorList>
    </citation>
    <scope>NUCLEOTIDE SEQUENCE [LARGE SCALE GENOMIC DNA]</scope>
    <source>
        <strain evidence="5">cv. St1</strain>
    </source>
</reference>
<evidence type="ECO:0000256" key="1">
    <source>
        <dbReference type="PROSITE-ProRule" id="PRU00047"/>
    </source>
</evidence>
<dbReference type="Gene3D" id="2.40.70.10">
    <property type="entry name" value="Acid Proteases"/>
    <property type="match status" value="1"/>
</dbReference>
<dbReference type="Gene3D" id="4.10.60.10">
    <property type="entry name" value="Zinc finger, CCHC-type"/>
    <property type="match status" value="1"/>
</dbReference>
<keyword evidence="1" id="KW-0863">Zinc-finger</keyword>
<protein>
    <submittedName>
        <fullName evidence="4">Zf-CCHC domain-containing protein</fullName>
    </submittedName>
</protein>
<dbReference type="PANTHER" id="PTHR35046">
    <property type="entry name" value="ZINC KNUCKLE (CCHC-TYPE) FAMILY PROTEIN"/>
    <property type="match status" value="1"/>
</dbReference>
<sequence>MKKHDYPRRNIPESSYSAANKVKAPETSGRFQQKSLGGGGNTKQAATTITTSRDAPRNTNLYVKPTRDKCYRCGKPGHRSNNCPKCKTVNLVEQEMDYSEQEVGDEENHDLYDNCGELHFTEEEGERVNCVIQRVLYSPKQPDTSQRHNIFRSHCSIYQKVCDLIVDSGSCENFVAKKLVEHLKLPTEPHPNPYSIGWIKNGPTVKVTEICRMPHSIGKHYTSVVVCNVVDMDASHVLLGWA</sequence>
<dbReference type="SUPFAM" id="SSF57756">
    <property type="entry name" value="Retrovirus zinc finger-like domains"/>
    <property type="match status" value="1"/>
</dbReference>
<dbReference type="InterPro" id="IPR001878">
    <property type="entry name" value="Znf_CCHC"/>
</dbReference>
<dbReference type="InParanoid" id="A0A1Q3CX08"/>
<dbReference type="InterPro" id="IPR036875">
    <property type="entry name" value="Znf_CCHC_sf"/>
</dbReference>
<name>A0A1Q3CX08_CEPFO</name>
<dbReference type="GO" id="GO:0003676">
    <property type="term" value="F:nucleic acid binding"/>
    <property type="evidence" value="ECO:0007669"/>
    <property type="project" value="InterPro"/>
</dbReference>
<feature type="region of interest" description="Disordered" evidence="2">
    <location>
        <begin position="1"/>
        <end position="59"/>
    </location>
</feature>
<feature type="compositionally biased region" description="Polar residues" evidence="2">
    <location>
        <begin position="42"/>
        <end position="59"/>
    </location>
</feature>
<evidence type="ECO:0000313" key="4">
    <source>
        <dbReference type="EMBL" id="GAV84786.1"/>
    </source>
</evidence>
<dbReference type="InterPro" id="IPR021109">
    <property type="entry name" value="Peptidase_aspartic_dom_sf"/>
</dbReference>
<dbReference type="Pfam" id="PF00098">
    <property type="entry name" value="zf-CCHC"/>
    <property type="match status" value="1"/>
</dbReference>
<organism evidence="4 5">
    <name type="scientific">Cephalotus follicularis</name>
    <name type="common">Albany pitcher plant</name>
    <dbReference type="NCBI Taxonomy" id="3775"/>
    <lineage>
        <taxon>Eukaryota</taxon>
        <taxon>Viridiplantae</taxon>
        <taxon>Streptophyta</taxon>
        <taxon>Embryophyta</taxon>
        <taxon>Tracheophyta</taxon>
        <taxon>Spermatophyta</taxon>
        <taxon>Magnoliopsida</taxon>
        <taxon>eudicotyledons</taxon>
        <taxon>Gunneridae</taxon>
        <taxon>Pentapetalae</taxon>
        <taxon>rosids</taxon>
        <taxon>fabids</taxon>
        <taxon>Oxalidales</taxon>
        <taxon>Cephalotaceae</taxon>
        <taxon>Cephalotus</taxon>
    </lineage>
</organism>
<proteinExistence type="predicted"/>
<dbReference type="SMART" id="SM00343">
    <property type="entry name" value="ZnF_C2HC"/>
    <property type="match status" value="1"/>
</dbReference>
<gene>
    <name evidence="4" type="ORF">CFOL_v3_28228</name>
</gene>
<evidence type="ECO:0000259" key="3">
    <source>
        <dbReference type="PROSITE" id="PS50158"/>
    </source>
</evidence>
<dbReference type="GO" id="GO:0008270">
    <property type="term" value="F:zinc ion binding"/>
    <property type="evidence" value="ECO:0007669"/>
    <property type="project" value="UniProtKB-KW"/>
</dbReference>
<keyword evidence="1" id="KW-0862">Zinc</keyword>
<dbReference type="PANTHER" id="PTHR35046:SF9">
    <property type="entry name" value="RNA-DIRECTED DNA POLYMERASE"/>
    <property type="match status" value="1"/>
</dbReference>
<dbReference type="Proteomes" id="UP000187406">
    <property type="component" value="Unassembled WGS sequence"/>
</dbReference>
<feature type="domain" description="CCHC-type" evidence="3">
    <location>
        <begin position="69"/>
        <end position="85"/>
    </location>
</feature>
<dbReference type="OrthoDB" id="1750432at2759"/>
<accession>A0A1Q3CX08</accession>
<comment type="caution">
    <text evidence="4">The sequence shown here is derived from an EMBL/GenBank/DDBJ whole genome shotgun (WGS) entry which is preliminary data.</text>
</comment>
<keyword evidence="1" id="KW-0479">Metal-binding</keyword>
<dbReference type="EMBL" id="BDDD01003367">
    <property type="protein sequence ID" value="GAV84786.1"/>
    <property type="molecule type" value="Genomic_DNA"/>
</dbReference>
<evidence type="ECO:0000313" key="5">
    <source>
        <dbReference type="Proteomes" id="UP000187406"/>
    </source>
</evidence>
<dbReference type="PROSITE" id="PS50158">
    <property type="entry name" value="ZF_CCHC"/>
    <property type="match status" value="1"/>
</dbReference>
<keyword evidence="5" id="KW-1185">Reference proteome</keyword>